<evidence type="ECO:0000256" key="9">
    <source>
        <dbReference type="ARBA" id="ARBA00023136"/>
    </source>
</evidence>
<evidence type="ECO:0000256" key="4">
    <source>
        <dbReference type="ARBA" id="ARBA00022448"/>
    </source>
</evidence>
<name>A0A2S8B365_9SPHN</name>
<dbReference type="OrthoDB" id="7477467at2"/>
<evidence type="ECO:0000313" key="12">
    <source>
        <dbReference type="Proteomes" id="UP000238954"/>
    </source>
</evidence>
<keyword evidence="8" id="KW-0653">Protein transport</keyword>
<evidence type="ECO:0000256" key="1">
    <source>
        <dbReference type="ARBA" id="ARBA00004533"/>
    </source>
</evidence>
<proteinExistence type="inferred from homology"/>
<dbReference type="InterPro" id="IPR022792">
    <property type="entry name" value="T2SS_protein-GspN"/>
</dbReference>
<evidence type="ECO:0000256" key="10">
    <source>
        <dbReference type="ARBA" id="ARBA00030772"/>
    </source>
</evidence>
<organism evidence="11 12">
    <name type="scientific">Sphingopyxis lindanitolerans</name>
    <dbReference type="NCBI Taxonomy" id="2054227"/>
    <lineage>
        <taxon>Bacteria</taxon>
        <taxon>Pseudomonadati</taxon>
        <taxon>Pseudomonadota</taxon>
        <taxon>Alphaproteobacteria</taxon>
        <taxon>Sphingomonadales</taxon>
        <taxon>Sphingomonadaceae</taxon>
        <taxon>Sphingopyxis</taxon>
    </lineage>
</organism>
<dbReference type="AlphaFoldDB" id="A0A2S8B365"/>
<dbReference type="GO" id="GO:0015627">
    <property type="term" value="C:type II protein secretion system complex"/>
    <property type="evidence" value="ECO:0007669"/>
    <property type="project" value="InterPro"/>
</dbReference>
<comment type="similarity">
    <text evidence="2">Belongs to the GSP N family.</text>
</comment>
<comment type="caution">
    <text evidence="11">The sequence shown here is derived from an EMBL/GenBank/DDBJ whole genome shotgun (WGS) entry which is preliminary data.</text>
</comment>
<evidence type="ECO:0000313" key="11">
    <source>
        <dbReference type="EMBL" id="PQM26766.1"/>
    </source>
</evidence>
<gene>
    <name evidence="11" type="ORF">CVO77_17370</name>
</gene>
<evidence type="ECO:0000256" key="2">
    <source>
        <dbReference type="ARBA" id="ARBA00007208"/>
    </source>
</evidence>
<sequence>MNGRWRWIIAATLFALVLMIATFPMRLALSLAGADEAGIAAREIRGSVWSGTLIDARLGALPLGTVEASLSPLALLGGDTELRFARTDERLGALSGRLHGSDPRGLSDVDGVTSLSGGGLGIVPIDTIRFEGVSLRFDSAGKCARAAGRLQLMVNAPIAGLDLSRGLSGPLTCAQGRAQAALASQSGMERLTLSFDAHGAWRGQFAINVDRDPAMAAALTVLGFKPGSNGYVLTTTGRF</sequence>
<evidence type="ECO:0000256" key="7">
    <source>
        <dbReference type="ARBA" id="ARBA00022692"/>
    </source>
</evidence>
<evidence type="ECO:0000256" key="3">
    <source>
        <dbReference type="ARBA" id="ARBA00021563"/>
    </source>
</evidence>
<dbReference type="Proteomes" id="UP000238954">
    <property type="component" value="Chromosome"/>
</dbReference>
<dbReference type="Pfam" id="PF01203">
    <property type="entry name" value="T2SSN"/>
    <property type="match status" value="1"/>
</dbReference>
<keyword evidence="12" id="KW-1185">Reference proteome</keyword>
<dbReference type="GO" id="GO:0015628">
    <property type="term" value="P:protein secretion by the type II secretion system"/>
    <property type="evidence" value="ECO:0007669"/>
    <property type="project" value="InterPro"/>
</dbReference>
<keyword evidence="9" id="KW-0472">Membrane</keyword>
<keyword evidence="6" id="KW-0997">Cell inner membrane</keyword>
<evidence type="ECO:0000256" key="8">
    <source>
        <dbReference type="ARBA" id="ARBA00022927"/>
    </source>
</evidence>
<protein>
    <recommendedName>
        <fullName evidence="3">Type II secretion system protein N</fullName>
    </recommendedName>
    <alternativeName>
        <fullName evidence="10">General secretion pathway protein N</fullName>
    </alternativeName>
</protein>
<dbReference type="EMBL" id="PHFW01000003">
    <property type="protein sequence ID" value="PQM26766.1"/>
    <property type="molecule type" value="Genomic_DNA"/>
</dbReference>
<dbReference type="GO" id="GO:0005886">
    <property type="term" value="C:plasma membrane"/>
    <property type="evidence" value="ECO:0007669"/>
    <property type="project" value="UniProtKB-SubCell"/>
</dbReference>
<evidence type="ECO:0000256" key="5">
    <source>
        <dbReference type="ARBA" id="ARBA00022475"/>
    </source>
</evidence>
<keyword evidence="7" id="KW-0812">Transmembrane</keyword>
<comment type="subcellular location">
    <subcellularLocation>
        <location evidence="1">Cell inner membrane</location>
    </subcellularLocation>
</comment>
<keyword evidence="5" id="KW-1003">Cell membrane</keyword>
<accession>A0A2S8B365</accession>
<dbReference type="RefSeq" id="WP_106000136.1">
    <property type="nucleotide sequence ID" value="NZ_CM009578.1"/>
</dbReference>
<evidence type="ECO:0000256" key="6">
    <source>
        <dbReference type="ARBA" id="ARBA00022519"/>
    </source>
</evidence>
<reference evidence="12" key="1">
    <citation type="submission" date="2017-11" db="EMBL/GenBank/DDBJ databases">
        <title>The complete genome sequence of Sphingopyxis pomeranensis sp. nov. strain WS5A3p.</title>
        <authorList>
            <person name="Kaminski M.A."/>
        </authorList>
    </citation>
    <scope>NUCLEOTIDE SEQUENCE [LARGE SCALE GENOMIC DNA]</scope>
    <source>
        <strain evidence="12">WS5A3p</strain>
    </source>
</reference>
<keyword evidence="4" id="KW-0813">Transport</keyword>